<comment type="caution">
    <text evidence="3">The sequence shown here is derived from an EMBL/GenBank/DDBJ whole genome shotgun (WGS) entry which is preliminary data.</text>
</comment>
<sequence>MSPISQLGSDHHHGQPISMVAAMGMNNPTNGIGSVRSASPSVGKQSLDGMYGNKPASPIPNGYAHVKPGSTGNLTADLIRDLKEKEAEVEALKKKEAWMRAALTKASRSGFVYAEEKDLGDNAGDDDVDGRKVAEMVINLKHLKARLQATVAEQSKHASERIEEAERVRSSAIQEASFYRAKLAALEASSESDVARLDRDRIAQLESQLAEVTSDQDGRDRKIKELSESLSLQTTLLEQAEARAEDASKRADMLSDAHTQEMKVQNSLRERQAILEASLRDHAEKNVEQTSHIEQIEADHMKVQAQLEELQLSRDQHVRALEQAMNATQTASQRAEEVDSQYQRATDEIKRLHADMAELKGDLEARNTEIEAYRGRVKDLENSWAKSRQEADAFRALTTGGLGELLDSHKDLRSDEDRAIRGHAEKVSALEAEISSFRDLLKETSRRAEDTQTELQKERHKVREVESESLSLRSQVVGLHAKLSTSAADVGRLRQELMTKDAELRKKSEEVSNIAVQLDTLRNYLAEHGIVEGQEIPEKYADNSASRVVELEEQLSGLKRLQERADRDLQRVVQQKREADVRIDTLNEELERMQHSAQSAADEAAETRALEAERKLEETETSYKARMQQLEEDYQLAVHYVKGTEKMMRKMKDELTKQKALNQTIQSELDRSASVEPTSSRIRGLNGRGTPSDEGNEILKNQLSDAQRQVQRLNGDNRELRSRIDTLEQDLARMRDNIIQSSRDLDERMVRIEELEQEVDTLQKSLTLARGGQDETMLEKLNNENSNLKRENDELSHKIGLLLEVEQPSFHRPISGISERRVSTSSSDGLVAFENELDDWSRQILNGRRPLNDFDPNPLGHERTRSR</sequence>
<evidence type="ECO:0000313" key="3">
    <source>
        <dbReference type="EMBL" id="KAJ3482426.1"/>
    </source>
</evidence>
<feature type="region of interest" description="Disordered" evidence="2">
    <location>
        <begin position="847"/>
        <end position="867"/>
    </location>
</feature>
<evidence type="ECO:0000256" key="1">
    <source>
        <dbReference type="SAM" id="Coils"/>
    </source>
</evidence>
<dbReference type="Gene3D" id="1.20.5.340">
    <property type="match status" value="1"/>
</dbReference>
<feature type="coiled-coil region" evidence="1">
    <location>
        <begin position="427"/>
        <end position="468"/>
    </location>
</feature>
<feature type="region of interest" description="Disordered" evidence="2">
    <location>
        <begin position="667"/>
        <end position="697"/>
    </location>
</feature>
<protein>
    <submittedName>
        <fullName evidence="3">Uncharacterized protein</fullName>
    </submittedName>
</protein>
<feature type="compositionally biased region" description="Polar residues" evidence="2">
    <location>
        <begin position="28"/>
        <end position="44"/>
    </location>
</feature>
<dbReference type="GO" id="GO:0005794">
    <property type="term" value="C:Golgi apparatus"/>
    <property type="evidence" value="ECO:0007669"/>
    <property type="project" value="TreeGrafter"/>
</dbReference>
<reference evidence="3" key="1">
    <citation type="submission" date="2022-07" db="EMBL/GenBank/DDBJ databases">
        <title>Genome Sequence of Physisporinus lineatus.</title>
        <authorList>
            <person name="Buettner E."/>
        </authorList>
    </citation>
    <scope>NUCLEOTIDE SEQUENCE</scope>
    <source>
        <strain evidence="3">VT162</strain>
    </source>
</reference>
<evidence type="ECO:0000313" key="4">
    <source>
        <dbReference type="Proteomes" id="UP001212997"/>
    </source>
</evidence>
<evidence type="ECO:0000256" key="2">
    <source>
        <dbReference type="SAM" id="MobiDB-lite"/>
    </source>
</evidence>
<feature type="coiled-coil region" evidence="1">
    <location>
        <begin position="75"/>
        <end position="102"/>
    </location>
</feature>
<keyword evidence="4" id="KW-1185">Reference proteome</keyword>
<keyword evidence="1" id="KW-0175">Coiled coil</keyword>
<feature type="coiled-coil region" evidence="1">
    <location>
        <begin position="293"/>
        <end position="383"/>
    </location>
</feature>
<dbReference type="AlphaFoldDB" id="A0AAD5V1S6"/>
<dbReference type="GO" id="GO:0048193">
    <property type="term" value="P:Golgi vesicle transport"/>
    <property type="evidence" value="ECO:0007669"/>
    <property type="project" value="TreeGrafter"/>
</dbReference>
<dbReference type="PANTHER" id="PTHR19327">
    <property type="entry name" value="GOLGIN"/>
    <property type="match status" value="1"/>
</dbReference>
<dbReference type="PANTHER" id="PTHR19327:SF0">
    <property type="entry name" value="GOLGIN SUBFAMILY A MEMBER 4"/>
    <property type="match status" value="1"/>
</dbReference>
<accession>A0AAD5V1S6</accession>
<name>A0AAD5V1S6_9APHY</name>
<feature type="region of interest" description="Disordered" evidence="2">
    <location>
        <begin position="28"/>
        <end position="56"/>
    </location>
</feature>
<gene>
    <name evidence="3" type="ORF">NLI96_g6974</name>
</gene>
<dbReference type="Proteomes" id="UP001212997">
    <property type="component" value="Unassembled WGS sequence"/>
</dbReference>
<organism evidence="3 4">
    <name type="scientific">Meripilus lineatus</name>
    <dbReference type="NCBI Taxonomy" id="2056292"/>
    <lineage>
        <taxon>Eukaryota</taxon>
        <taxon>Fungi</taxon>
        <taxon>Dikarya</taxon>
        <taxon>Basidiomycota</taxon>
        <taxon>Agaricomycotina</taxon>
        <taxon>Agaricomycetes</taxon>
        <taxon>Polyporales</taxon>
        <taxon>Meripilaceae</taxon>
        <taxon>Meripilus</taxon>
    </lineage>
</organism>
<feature type="coiled-coil region" evidence="1">
    <location>
        <begin position="223"/>
        <end position="257"/>
    </location>
</feature>
<dbReference type="EMBL" id="JANAWD010000273">
    <property type="protein sequence ID" value="KAJ3482426.1"/>
    <property type="molecule type" value="Genomic_DNA"/>
</dbReference>
<dbReference type="SUPFAM" id="SSF57997">
    <property type="entry name" value="Tropomyosin"/>
    <property type="match status" value="1"/>
</dbReference>
<dbReference type="GO" id="GO:0031267">
    <property type="term" value="F:small GTPase binding"/>
    <property type="evidence" value="ECO:0007669"/>
    <property type="project" value="TreeGrafter"/>
</dbReference>
<proteinExistence type="predicted"/>